<keyword evidence="3" id="KW-1185">Reference proteome</keyword>
<feature type="signal peptide" evidence="1">
    <location>
        <begin position="1"/>
        <end position="21"/>
    </location>
</feature>
<name>A0ABV7J8T6_9GAMM</name>
<feature type="chain" id="PRO_5046480125" evidence="1">
    <location>
        <begin position="22"/>
        <end position="467"/>
    </location>
</feature>
<evidence type="ECO:0000313" key="3">
    <source>
        <dbReference type="Proteomes" id="UP001595533"/>
    </source>
</evidence>
<reference evidence="3" key="1">
    <citation type="journal article" date="2019" name="Int. J. Syst. Evol. Microbiol.">
        <title>The Global Catalogue of Microorganisms (GCM) 10K type strain sequencing project: providing services to taxonomists for standard genome sequencing and annotation.</title>
        <authorList>
            <consortium name="The Broad Institute Genomics Platform"/>
            <consortium name="The Broad Institute Genome Sequencing Center for Infectious Disease"/>
            <person name="Wu L."/>
            <person name="Ma J."/>
        </authorList>
    </citation>
    <scope>NUCLEOTIDE SEQUENCE [LARGE SCALE GENOMIC DNA]</scope>
    <source>
        <strain evidence="3">KCTC 42953</strain>
    </source>
</reference>
<comment type="caution">
    <text evidence="2">The sequence shown here is derived from an EMBL/GenBank/DDBJ whole genome shotgun (WGS) entry which is preliminary data.</text>
</comment>
<accession>A0ABV7J8T6</accession>
<gene>
    <name evidence="2" type="ORF">ACFODZ_09835</name>
</gene>
<dbReference type="RefSeq" id="WP_157892789.1">
    <property type="nucleotide sequence ID" value="NZ_JBHRTS010000004.1"/>
</dbReference>
<evidence type="ECO:0000313" key="2">
    <source>
        <dbReference type="EMBL" id="MFC3194536.1"/>
    </source>
</evidence>
<evidence type="ECO:0000256" key="1">
    <source>
        <dbReference type="SAM" id="SignalP"/>
    </source>
</evidence>
<sequence>MNKRIPIMTALMLAWSHPSTAVQLNPNGLGEVLIFPYYTVNNGLNTLYSVVNTTDQPKAIKISFHEADVGLDVLTYQVYLSSYDVWSAALVPYVSSIPGHVNEPSAIHVSADTSCAPFLNKAGQEFLPYVIDEDLNPANRSLARAREGYFLAIEMATLTGDAAGFVDHGPIGVPANCAAIQNTWNVGEWLLDPWAAPGGGLTGSAFLVNVGEGLSLSYDALALQNFWAQAGDLTEPGLLTPDLNSGSTESRVLLSDGTLAISEWANGYEAVSAVLMKAELVNEYSRDAIIDGKTDWVVSFPTKSFHVNQVGEAVAPFGTIWDGAQSCDVYQAMLYDRAEMAFVNNSCCLDPPPPRPAVPEFCYSGNVIELLLPGEQPGPTTPVLQSDNLSLVLGYDDFRKTENGWGKLSFYGEGMLMTPLSGVGFRGLPATGFAVQQFTNGSAAQGLLAQYGNLFKHQGQVVVTEEL</sequence>
<proteinExistence type="predicted"/>
<keyword evidence="1" id="KW-0732">Signal</keyword>
<dbReference type="Proteomes" id="UP001595533">
    <property type="component" value="Unassembled WGS sequence"/>
</dbReference>
<organism evidence="2 3">
    <name type="scientific">Marinicella sediminis</name>
    <dbReference type="NCBI Taxonomy" id="1792834"/>
    <lineage>
        <taxon>Bacteria</taxon>
        <taxon>Pseudomonadati</taxon>
        <taxon>Pseudomonadota</taxon>
        <taxon>Gammaproteobacteria</taxon>
        <taxon>Lysobacterales</taxon>
        <taxon>Marinicellaceae</taxon>
        <taxon>Marinicella</taxon>
    </lineage>
</organism>
<dbReference type="EMBL" id="JBHRTS010000004">
    <property type="protein sequence ID" value="MFC3194536.1"/>
    <property type="molecule type" value="Genomic_DNA"/>
</dbReference>
<protein>
    <submittedName>
        <fullName evidence="2">Uncharacterized protein</fullName>
    </submittedName>
</protein>